<feature type="region of interest" description="Disordered" evidence="3">
    <location>
        <begin position="192"/>
        <end position="214"/>
    </location>
</feature>
<proteinExistence type="inferred from homology"/>
<keyword evidence="5" id="KW-1185">Reference proteome</keyword>
<dbReference type="Proteomes" id="UP001202328">
    <property type="component" value="Unassembled WGS sequence"/>
</dbReference>
<dbReference type="InterPro" id="IPR002164">
    <property type="entry name" value="NAP_family"/>
</dbReference>
<dbReference type="Gene3D" id="3.30.1120.90">
    <property type="entry name" value="Nucleosome assembly protein"/>
    <property type="match status" value="1"/>
</dbReference>
<accession>A0AAD4X355</accession>
<evidence type="ECO:0000256" key="1">
    <source>
        <dbReference type="ARBA" id="ARBA00009947"/>
    </source>
</evidence>
<name>A0AAD4X355_9MAGN</name>
<dbReference type="AlphaFoldDB" id="A0AAD4X355"/>
<sequence length="214" mass="25257">MGVDEENKKKIALDAIEIIQDKLEEARGQEYRECIAVERKFEKKAWEEHQVVIEQKCNQDMRPLYLERNEIFKAIPNFWLLAFLSHYALGDIFREEDQKNFSDNPYFTNTSLTKRISFCKDGTTKLSAVKIDWKDQLDIATEYGHETHVFNTSFFTWFCAPQVLIKGYHDEVSELIKNELWPNALEYFINGNESDDDQDEQRKRQRGMTQPASV</sequence>
<protein>
    <submittedName>
        <fullName evidence="4">Uncharacterized protein</fullName>
    </submittedName>
</protein>
<dbReference type="SUPFAM" id="SSF143113">
    <property type="entry name" value="NAP-like"/>
    <property type="match status" value="1"/>
</dbReference>
<evidence type="ECO:0000313" key="5">
    <source>
        <dbReference type="Proteomes" id="UP001202328"/>
    </source>
</evidence>
<dbReference type="GO" id="GO:0042393">
    <property type="term" value="F:histone binding"/>
    <property type="evidence" value="ECO:0007669"/>
    <property type="project" value="UniProtKB-ARBA"/>
</dbReference>
<dbReference type="InterPro" id="IPR037231">
    <property type="entry name" value="NAP-like_sf"/>
</dbReference>
<evidence type="ECO:0000256" key="2">
    <source>
        <dbReference type="ARBA" id="ARBA00023186"/>
    </source>
</evidence>
<comment type="similarity">
    <text evidence="1">Belongs to the nucleosome assembly protein (NAP) family.</text>
</comment>
<gene>
    <name evidence="4" type="ORF">MKW98_006430</name>
</gene>
<reference evidence="4" key="1">
    <citation type="submission" date="2022-04" db="EMBL/GenBank/DDBJ databases">
        <title>A functionally conserved STORR gene fusion in Papaver species that diverged 16.8 million years ago.</title>
        <authorList>
            <person name="Catania T."/>
        </authorList>
    </citation>
    <scope>NUCLEOTIDE SEQUENCE</scope>
    <source>
        <strain evidence="4">S-188037</strain>
    </source>
</reference>
<evidence type="ECO:0000313" key="4">
    <source>
        <dbReference type="EMBL" id="KAI3833331.1"/>
    </source>
</evidence>
<dbReference type="GO" id="GO:0005634">
    <property type="term" value="C:nucleus"/>
    <property type="evidence" value="ECO:0007669"/>
    <property type="project" value="InterPro"/>
</dbReference>
<evidence type="ECO:0000256" key="3">
    <source>
        <dbReference type="SAM" id="MobiDB-lite"/>
    </source>
</evidence>
<comment type="caution">
    <text evidence="4">The sequence shown here is derived from an EMBL/GenBank/DDBJ whole genome shotgun (WGS) entry which is preliminary data.</text>
</comment>
<dbReference type="PANTHER" id="PTHR11875">
    <property type="entry name" value="TESTIS-SPECIFIC Y-ENCODED PROTEIN"/>
    <property type="match status" value="1"/>
</dbReference>
<organism evidence="4 5">
    <name type="scientific">Papaver atlanticum</name>
    <dbReference type="NCBI Taxonomy" id="357466"/>
    <lineage>
        <taxon>Eukaryota</taxon>
        <taxon>Viridiplantae</taxon>
        <taxon>Streptophyta</taxon>
        <taxon>Embryophyta</taxon>
        <taxon>Tracheophyta</taxon>
        <taxon>Spermatophyta</taxon>
        <taxon>Magnoliopsida</taxon>
        <taxon>Ranunculales</taxon>
        <taxon>Papaveraceae</taxon>
        <taxon>Papaveroideae</taxon>
        <taxon>Papaver</taxon>
    </lineage>
</organism>
<dbReference type="GO" id="GO:0000724">
    <property type="term" value="P:double-strand break repair via homologous recombination"/>
    <property type="evidence" value="ECO:0007669"/>
    <property type="project" value="UniProtKB-ARBA"/>
</dbReference>
<keyword evidence="2" id="KW-0143">Chaperone</keyword>
<dbReference type="GO" id="GO:0006334">
    <property type="term" value="P:nucleosome assembly"/>
    <property type="evidence" value="ECO:0007669"/>
    <property type="project" value="InterPro"/>
</dbReference>
<dbReference type="EMBL" id="JAJJMB010017971">
    <property type="protein sequence ID" value="KAI3833331.1"/>
    <property type="molecule type" value="Genomic_DNA"/>
</dbReference>